<keyword evidence="1" id="KW-1133">Transmembrane helix</keyword>
<proteinExistence type="predicted"/>
<dbReference type="Proteomes" id="UP000031982">
    <property type="component" value="Unassembled WGS sequence"/>
</dbReference>
<name>A0ABR5AUW8_BACBA</name>
<evidence type="ECO:0000256" key="1">
    <source>
        <dbReference type="SAM" id="Phobius"/>
    </source>
</evidence>
<organism evidence="2 3">
    <name type="scientific">Bacillus badius</name>
    <dbReference type="NCBI Taxonomy" id="1455"/>
    <lineage>
        <taxon>Bacteria</taxon>
        <taxon>Bacillati</taxon>
        <taxon>Bacillota</taxon>
        <taxon>Bacilli</taxon>
        <taxon>Bacillales</taxon>
        <taxon>Bacillaceae</taxon>
        <taxon>Pseudobacillus</taxon>
    </lineage>
</organism>
<sequence>MIDKRGSEEVSAEALFLFVEGKKVERTTNFSQLVNPIIWLVVSSMFISAKNFILWNEVFLQK</sequence>
<dbReference type="EMBL" id="JXLP01000009">
    <property type="protein sequence ID" value="KIL78530.1"/>
    <property type="molecule type" value="Genomic_DNA"/>
</dbReference>
<gene>
    <name evidence="2" type="ORF">SD77_4210</name>
</gene>
<feature type="transmembrane region" description="Helical" evidence="1">
    <location>
        <begin position="37"/>
        <end position="55"/>
    </location>
</feature>
<reference evidence="2 3" key="1">
    <citation type="submission" date="2015-01" db="EMBL/GenBank/DDBJ databases">
        <title>Genome Assembly of Bacillus badius MTCC 1458.</title>
        <authorList>
            <person name="Verma A."/>
            <person name="Khatri I."/>
            <person name="Mual P."/>
            <person name="Subramanian S."/>
            <person name="Krishnamurthi S."/>
        </authorList>
    </citation>
    <scope>NUCLEOTIDE SEQUENCE [LARGE SCALE GENOMIC DNA]</scope>
    <source>
        <strain evidence="2 3">MTCC 1458</strain>
    </source>
</reference>
<keyword evidence="1" id="KW-0472">Membrane</keyword>
<comment type="caution">
    <text evidence="2">The sequence shown here is derived from an EMBL/GenBank/DDBJ whole genome shotgun (WGS) entry which is preliminary data.</text>
</comment>
<protein>
    <submittedName>
        <fullName evidence="2">Uncharacterized protein</fullName>
    </submittedName>
</protein>
<accession>A0ABR5AUW8</accession>
<evidence type="ECO:0000313" key="3">
    <source>
        <dbReference type="Proteomes" id="UP000031982"/>
    </source>
</evidence>
<keyword evidence="3" id="KW-1185">Reference proteome</keyword>
<evidence type="ECO:0000313" key="2">
    <source>
        <dbReference type="EMBL" id="KIL78530.1"/>
    </source>
</evidence>
<keyword evidence="1" id="KW-0812">Transmembrane</keyword>